<dbReference type="AlphaFoldDB" id="A0A1W1CQK7"/>
<organism evidence="1">
    <name type="scientific">hydrothermal vent metagenome</name>
    <dbReference type="NCBI Taxonomy" id="652676"/>
    <lineage>
        <taxon>unclassified sequences</taxon>
        <taxon>metagenomes</taxon>
        <taxon>ecological metagenomes</taxon>
    </lineage>
</organism>
<dbReference type="InterPro" id="IPR010131">
    <property type="entry name" value="MdtP/NodT-like"/>
</dbReference>
<gene>
    <name evidence="1" type="ORF">MNB_SM-5-666</name>
</gene>
<reference evidence="1" key="1">
    <citation type="submission" date="2016-10" db="EMBL/GenBank/DDBJ databases">
        <authorList>
            <person name="de Groot N.N."/>
        </authorList>
    </citation>
    <scope>NUCLEOTIDE SEQUENCE</scope>
</reference>
<dbReference type="EMBL" id="FPHH01000107">
    <property type="protein sequence ID" value="SFV67977.1"/>
    <property type="molecule type" value="Genomic_DNA"/>
</dbReference>
<dbReference type="Gene3D" id="1.20.1600.10">
    <property type="entry name" value="Outer membrane efflux proteins (OEP)"/>
    <property type="match status" value="1"/>
</dbReference>
<evidence type="ECO:0000313" key="1">
    <source>
        <dbReference type="EMBL" id="SFV67977.1"/>
    </source>
</evidence>
<name>A0A1W1CQK7_9ZZZZ</name>
<evidence type="ECO:0008006" key="2">
    <source>
        <dbReference type="Google" id="ProtNLM"/>
    </source>
</evidence>
<dbReference type="GO" id="GO:0015562">
    <property type="term" value="F:efflux transmembrane transporter activity"/>
    <property type="evidence" value="ECO:0007669"/>
    <property type="project" value="InterPro"/>
</dbReference>
<accession>A0A1W1CQK7</accession>
<dbReference type="PANTHER" id="PTHR30203">
    <property type="entry name" value="OUTER MEMBRANE CATION EFFLUX PROTEIN"/>
    <property type="match status" value="1"/>
</dbReference>
<proteinExistence type="predicted"/>
<dbReference type="SUPFAM" id="SSF56954">
    <property type="entry name" value="Outer membrane efflux proteins (OEP)"/>
    <property type="match status" value="1"/>
</dbReference>
<sequence length="399" mass="45550">MIKKIVALSLLAFSAHADMTSFYRDALKHLEYETSYNLYATANKTSQNAVTYSKYANFSLDGTYSKTYTQHLPTSSGSFNTTEISLHDTLDLFGKNNYKIQMLHLDMISQKSKLASKKEQLFISLVNMVSLYNKTQMQLKIHQEFYEKQQKIYKKLKDLAQNGDITALDILRFKNTLTTLQTKIVAQTQGLAKMKAKLHLYAPKQTIPKLTQTQLLYTKKDFLAHNPQATINSLDAQKLLAQSQGVEKQYMPTVTLGVNYQKLDDPTSYGDNHSFDIAVQIPLNGANFKDAQALKVKAMNKQTQGIAYKIQRENQYITEYQAYINAKNQLAILENSLKDFKKSEKTIEQAYLKQYVNFSTYLQVLKQTLDVKNQIITMQTTQHLEATIINAIASGKIYE</sequence>
<protein>
    <recommendedName>
        <fullName evidence="2">Outer membrane efflux protein</fullName>
    </recommendedName>
</protein>